<dbReference type="Proteomes" id="UP000030403">
    <property type="component" value="Unassembled WGS sequence"/>
</dbReference>
<gene>
    <name evidence="5" type="ORF">N783_17280</name>
</gene>
<dbReference type="OrthoDB" id="189537at2"/>
<evidence type="ECO:0000313" key="5">
    <source>
        <dbReference type="EMBL" id="KGX84520.1"/>
    </source>
</evidence>
<name>A0A0A5G0E2_9BACI</name>
<dbReference type="InterPro" id="IPR051201">
    <property type="entry name" value="Chloro_Bact_Ser_Proteases"/>
</dbReference>
<comment type="caution">
    <text evidence="5">The sequence shown here is derived from an EMBL/GenBank/DDBJ whole genome shotgun (WGS) entry which is preliminary data.</text>
</comment>
<dbReference type="InterPro" id="IPR009003">
    <property type="entry name" value="Peptidase_S1_PA"/>
</dbReference>
<feature type="region of interest" description="Disordered" evidence="4">
    <location>
        <begin position="376"/>
        <end position="409"/>
    </location>
</feature>
<dbReference type="PANTHER" id="PTHR43343:SF3">
    <property type="entry name" value="PROTEASE DO-LIKE 8, CHLOROPLASTIC"/>
    <property type="match status" value="1"/>
</dbReference>
<evidence type="ECO:0000256" key="2">
    <source>
        <dbReference type="ARBA" id="ARBA00022801"/>
    </source>
</evidence>
<evidence type="ECO:0000256" key="4">
    <source>
        <dbReference type="SAM" id="MobiDB-lite"/>
    </source>
</evidence>
<reference evidence="5 6" key="1">
    <citation type="submission" date="2013-08" db="EMBL/GenBank/DDBJ databases">
        <authorList>
            <person name="Huang J."/>
            <person name="Wang G."/>
        </authorList>
    </citation>
    <scope>NUCLEOTIDE SEQUENCE [LARGE SCALE GENOMIC DNA]</scope>
    <source>
        <strain evidence="5 6">BH030004</strain>
    </source>
</reference>
<dbReference type="PANTHER" id="PTHR43343">
    <property type="entry name" value="PEPTIDASE S12"/>
    <property type="match status" value="1"/>
</dbReference>
<dbReference type="InterPro" id="IPR001940">
    <property type="entry name" value="Peptidase_S1C"/>
</dbReference>
<dbReference type="AlphaFoldDB" id="A0A0A5G0E2"/>
<evidence type="ECO:0008006" key="7">
    <source>
        <dbReference type="Google" id="ProtNLM"/>
    </source>
</evidence>
<dbReference type="Pfam" id="PF13365">
    <property type="entry name" value="Trypsin_2"/>
    <property type="match status" value="1"/>
</dbReference>
<protein>
    <recommendedName>
        <fullName evidence="7">Peptidase S1</fullName>
    </recommendedName>
</protein>
<dbReference type="EMBL" id="AVPF01000054">
    <property type="protein sequence ID" value="KGX84520.1"/>
    <property type="molecule type" value="Genomic_DNA"/>
</dbReference>
<dbReference type="Gene3D" id="2.40.10.120">
    <property type="match status" value="1"/>
</dbReference>
<keyword evidence="2" id="KW-0378">Hydrolase</keyword>
<accession>A0A0A5G0E2</accession>
<dbReference type="eggNOG" id="COG0265">
    <property type="taxonomic scope" value="Bacteria"/>
</dbReference>
<keyword evidence="3" id="KW-0720">Serine protease</keyword>
<dbReference type="SUPFAM" id="SSF50494">
    <property type="entry name" value="Trypsin-like serine proteases"/>
    <property type="match status" value="1"/>
</dbReference>
<dbReference type="GO" id="GO:0004252">
    <property type="term" value="F:serine-type endopeptidase activity"/>
    <property type="evidence" value="ECO:0007669"/>
    <property type="project" value="InterPro"/>
</dbReference>
<proteinExistence type="predicted"/>
<keyword evidence="6" id="KW-1185">Reference proteome</keyword>
<keyword evidence="1" id="KW-0645">Protease</keyword>
<evidence type="ECO:0000313" key="6">
    <source>
        <dbReference type="Proteomes" id="UP000030403"/>
    </source>
</evidence>
<dbReference type="RefSeq" id="WP_081673015.1">
    <property type="nucleotide sequence ID" value="NZ_AULJ01000056.1"/>
</dbReference>
<evidence type="ECO:0000256" key="1">
    <source>
        <dbReference type="ARBA" id="ARBA00022670"/>
    </source>
</evidence>
<dbReference type="PRINTS" id="PR00834">
    <property type="entry name" value="PROTEASES2C"/>
</dbReference>
<dbReference type="STRING" id="1385511.GCA_000425225_03756"/>
<sequence>MRKKHIVGPIILTILLLAVVGGAGYWMTAKIYQKPIQASSSIAEEVKSDNEPREVDLKSLIHEAEKNVVQIEAKAEWGNSIGSGFLYNEKGDIITNAHVVKDSESIYVKTANARTYPAALIGIGKETDIAVIRVPQLANRTPMKIGENVAEVTDEIIAVGSPLGLQNTVTTGIISGTERDFAIDEFKYENVYQITAPITHGNSGGPLIHKPSGKVIAINSAGTEKAGIGFSIPLSSVMDQIELWSAQAENQELNYDGQTSATTQIDPKQLKEDARYLYGYFNESLLMRDYINAYALLGSEWQSKQTYQDFRAKYVHTIDITFSNVKLSLDENNRVHISLTTDNVIRNSDQSKVTERYECTYTIGYENDQLKILSGKRELISSTPHETENPDEEQENNSSDNETQEDEAA</sequence>
<dbReference type="GO" id="GO:0006508">
    <property type="term" value="P:proteolysis"/>
    <property type="evidence" value="ECO:0007669"/>
    <property type="project" value="UniProtKB-KW"/>
</dbReference>
<evidence type="ECO:0000256" key="3">
    <source>
        <dbReference type="ARBA" id="ARBA00022825"/>
    </source>
</evidence>
<organism evidence="5 6">
    <name type="scientific">Pontibacillus marinus BH030004 = DSM 16465</name>
    <dbReference type="NCBI Taxonomy" id="1385511"/>
    <lineage>
        <taxon>Bacteria</taxon>
        <taxon>Bacillati</taxon>
        <taxon>Bacillota</taxon>
        <taxon>Bacilli</taxon>
        <taxon>Bacillales</taxon>
        <taxon>Bacillaceae</taxon>
        <taxon>Pontibacillus</taxon>
    </lineage>
</organism>